<evidence type="ECO:0000256" key="1">
    <source>
        <dbReference type="SAM" id="MobiDB-lite"/>
    </source>
</evidence>
<sequence>MGPASADKALRQSDRCDDLTLPSRQHETIARPTALHRSLLQAQLKEATKDEVLDVDFDIIQKDLYKQVHPNALAERVQKRFGSQIEAANVTAHRELPRAAATTWRWPAHKSDTQTLEEIAPGVHEAAVAMPIWASHPLGIPSSCFDPAYHHHRLLSHVTERSGAGSAPPVNLVATASARTLKHGRSATVPRAAAIAEATEAATEAQRETKGQPQHEGDNDLNGLTHHGCSEPPRSPPSPRTPLPLDSVMMKAVPVQMIDASVRPRRKVTESAGKPTKDSKAAIAPQLSPTPPQPQPPAPPPSKLAISPRSAPVTPTPKRSPSQQQRQQSCRIGNGMSASQLSLESTYDFDERELESFSRPRRMAARLCAHPDFELGVVLLILANTITLALYRP</sequence>
<feature type="region of interest" description="Disordered" evidence="1">
    <location>
        <begin position="257"/>
        <end position="337"/>
    </location>
</feature>
<feature type="compositionally biased region" description="Pro residues" evidence="1">
    <location>
        <begin position="233"/>
        <end position="242"/>
    </location>
</feature>
<dbReference type="Proteomes" id="UP000747399">
    <property type="component" value="Unassembled WGS sequence"/>
</dbReference>
<feature type="compositionally biased region" description="Low complexity" evidence="1">
    <location>
        <begin position="319"/>
        <end position="331"/>
    </location>
</feature>
<gene>
    <name evidence="2" type="ORF">Vafri_10595</name>
</gene>
<name>A0A8J4B6H5_9CHLO</name>
<dbReference type="AlphaFoldDB" id="A0A8J4B6H5"/>
<evidence type="ECO:0000313" key="3">
    <source>
        <dbReference type="Proteomes" id="UP000747399"/>
    </source>
</evidence>
<feature type="non-terminal residue" evidence="2">
    <location>
        <position position="1"/>
    </location>
</feature>
<proteinExistence type="predicted"/>
<protein>
    <submittedName>
        <fullName evidence="2">Uncharacterized protein</fullName>
    </submittedName>
</protein>
<evidence type="ECO:0000313" key="2">
    <source>
        <dbReference type="EMBL" id="GIL55078.1"/>
    </source>
</evidence>
<organism evidence="2 3">
    <name type="scientific">Volvox africanus</name>
    <dbReference type="NCBI Taxonomy" id="51714"/>
    <lineage>
        <taxon>Eukaryota</taxon>
        <taxon>Viridiplantae</taxon>
        <taxon>Chlorophyta</taxon>
        <taxon>core chlorophytes</taxon>
        <taxon>Chlorophyceae</taxon>
        <taxon>CS clade</taxon>
        <taxon>Chlamydomonadales</taxon>
        <taxon>Volvocaceae</taxon>
        <taxon>Volvox</taxon>
    </lineage>
</organism>
<accession>A0A8J4B6H5</accession>
<feature type="compositionally biased region" description="Pro residues" evidence="1">
    <location>
        <begin position="288"/>
        <end position="302"/>
    </location>
</feature>
<reference evidence="2" key="1">
    <citation type="journal article" date="2021" name="Proc. Natl. Acad. Sci. U.S.A.">
        <title>Three genomes in the algal genus Volvox reveal the fate of a haploid sex-determining region after a transition to homothallism.</title>
        <authorList>
            <person name="Yamamoto K."/>
            <person name="Hamaji T."/>
            <person name="Kawai-Toyooka H."/>
            <person name="Matsuzaki R."/>
            <person name="Takahashi F."/>
            <person name="Nishimura Y."/>
            <person name="Kawachi M."/>
            <person name="Noguchi H."/>
            <person name="Minakuchi Y."/>
            <person name="Umen J.G."/>
            <person name="Toyoda A."/>
            <person name="Nozaki H."/>
        </authorList>
    </citation>
    <scope>NUCLEOTIDE SEQUENCE</scope>
    <source>
        <strain evidence="2">NIES-3780</strain>
    </source>
</reference>
<feature type="compositionally biased region" description="Basic and acidic residues" evidence="1">
    <location>
        <begin position="205"/>
        <end position="218"/>
    </location>
</feature>
<keyword evidence="3" id="KW-1185">Reference proteome</keyword>
<comment type="caution">
    <text evidence="2">The sequence shown here is derived from an EMBL/GenBank/DDBJ whole genome shotgun (WGS) entry which is preliminary data.</text>
</comment>
<dbReference type="EMBL" id="BNCO01000020">
    <property type="protein sequence ID" value="GIL55078.1"/>
    <property type="molecule type" value="Genomic_DNA"/>
</dbReference>
<feature type="region of interest" description="Disordered" evidence="1">
    <location>
        <begin position="197"/>
        <end position="245"/>
    </location>
</feature>